<dbReference type="AlphaFoldDB" id="A0A7Y8JT77"/>
<dbReference type="Proteomes" id="UP000531950">
    <property type="component" value="Unassembled WGS sequence"/>
</dbReference>
<comment type="caution">
    <text evidence="16">The sequence shown here is derived from an EMBL/GenBank/DDBJ whole genome shotgun (WGS) entry which is preliminary data.</text>
</comment>
<dbReference type="SUPFAM" id="SSF56935">
    <property type="entry name" value="Porins"/>
    <property type="match status" value="1"/>
</dbReference>
<feature type="signal peptide" evidence="13">
    <location>
        <begin position="1"/>
        <end position="34"/>
    </location>
</feature>
<organism evidence="16 17">
    <name type="scientific">Pseudomonas yamanorum</name>
    <dbReference type="NCBI Taxonomy" id="515393"/>
    <lineage>
        <taxon>Bacteria</taxon>
        <taxon>Pseudomonadati</taxon>
        <taxon>Pseudomonadota</taxon>
        <taxon>Gammaproteobacteria</taxon>
        <taxon>Pseudomonadales</taxon>
        <taxon>Pseudomonadaceae</taxon>
        <taxon>Pseudomonas</taxon>
    </lineage>
</organism>
<comment type="similarity">
    <text evidence="11 12">Belongs to the TonB-dependent receptor family.</text>
</comment>
<feature type="domain" description="TonB-dependent receptor-like beta-barrel" evidence="14">
    <location>
        <begin position="278"/>
        <end position="722"/>
    </location>
</feature>
<reference evidence="16 17" key="1">
    <citation type="submission" date="2020-04" db="EMBL/GenBank/DDBJ databases">
        <title>Molecular characterization of pseudomonads from Agaricus bisporus reveal novel blotch 2 pathogens in Western Europe.</title>
        <authorList>
            <person name="Taparia T."/>
            <person name="Krijger M."/>
            <person name="Haynes E."/>
            <person name="Elpinstone J.G."/>
            <person name="Noble R."/>
            <person name="Van Der Wolf J."/>
        </authorList>
    </citation>
    <scope>NUCLEOTIDE SEQUENCE [LARGE SCALE GENOMIC DNA]</scope>
    <source>
        <strain evidence="16 17">IPO3782</strain>
    </source>
</reference>
<keyword evidence="10 11" id="KW-0998">Cell outer membrane</keyword>
<sequence length="757" mass="83927">MHPLLRHQRYTRPTRPFILASAPFMALLAGDALGAEQPVTTALPQVTVTAQRHEESAQDVGIALTALSGQDLQDKGVTKVNDLQNYVPNLDIAPQYGGGNPLFRIRGVGLKDYGSNNTSTVGVYLDQVALPYPIQTQGQLFDLERVEVLRGPQGTLYGRNSTAGAINFITNKPTQEFHGGLTTNYGSYNASNVEGFLSGPLTDTLRARLAFITEQGGAWQENRVTGQSLGDKDNTSLRGQLDWDATPDINFNLTLHAGQDKSDSLGSYLYQGLKPNATNGRGYSAIGAESDPSKTGWGLTPGFAKLTGLSVGDKPHRDNDNTGFALTGTFDLNDHLSVTSITASDRFRRREYIDWDASVIPQSDEYFDSKIEVFSQELRLASHDNERFNWQTGLYFAQDRLDENFYSDFSANLGYGTYTSYTQKSNTYSAFAQGDYQLTDDWKLIVGLRQEKEHRELQDFSTQRILVNSGVYSLGQLSFPAADSDLDSNSTSWKLGLEYQVTPSTLLYSTVSRGIKSGGFTAYNSSYAEQIAPVKPEKLLAYELGFKSDLSDTLRINGSAFYYDYRDQQYQSQVWISQQIGNVGRLVNIPKSKIYGYEFELQWEPLPGLTLGQYFGTKKGKYLDYKGLDSTATRAVGFAYPVYNDFSGSSLTNFPKISYGGQLQYVWDVGGFTFSAESDYSFHDRIVGSNGTTTQKYWLANARLGITPKGSNWSGALWARNVFDKQYDLYHGSFLSNAQIATPGEPRTMGVQASYKF</sequence>
<keyword evidence="4" id="KW-0410">Iron transport</keyword>
<evidence type="ECO:0000256" key="7">
    <source>
        <dbReference type="ARBA" id="ARBA00023065"/>
    </source>
</evidence>
<keyword evidence="16" id="KW-0675">Receptor</keyword>
<evidence type="ECO:0000256" key="4">
    <source>
        <dbReference type="ARBA" id="ARBA00022496"/>
    </source>
</evidence>
<dbReference type="CDD" id="cd01347">
    <property type="entry name" value="ligand_gated_channel"/>
    <property type="match status" value="1"/>
</dbReference>
<keyword evidence="5 11" id="KW-0812">Transmembrane</keyword>
<evidence type="ECO:0000256" key="9">
    <source>
        <dbReference type="ARBA" id="ARBA00023136"/>
    </source>
</evidence>
<dbReference type="Pfam" id="PF00593">
    <property type="entry name" value="TonB_dep_Rec_b-barrel"/>
    <property type="match status" value="1"/>
</dbReference>
<dbReference type="EMBL" id="JACARG010000076">
    <property type="protein sequence ID" value="NWE17280.1"/>
    <property type="molecule type" value="Genomic_DNA"/>
</dbReference>
<evidence type="ECO:0000256" key="11">
    <source>
        <dbReference type="PROSITE-ProRule" id="PRU01360"/>
    </source>
</evidence>
<evidence type="ECO:0000256" key="12">
    <source>
        <dbReference type="RuleBase" id="RU003357"/>
    </source>
</evidence>
<dbReference type="Pfam" id="PF07715">
    <property type="entry name" value="Plug"/>
    <property type="match status" value="1"/>
</dbReference>
<protein>
    <submittedName>
        <fullName evidence="16">TonB-dependent receptor</fullName>
    </submittedName>
</protein>
<comment type="subcellular location">
    <subcellularLocation>
        <location evidence="1 11">Cell outer membrane</location>
        <topology evidence="1 11">Multi-pass membrane protein</topology>
    </subcellularLocation>
</comment>
<dbReference type="RefSeq" id="WP_177079866.1">
    <property type="nucleotide sequence ID" value="NZ_JACARG010000076.1"/>
</dbReference>
<evidence type="ECO:0000256" key="8">
    <source>
        <dbReference type="ARBA" id="ARBA00023077"/>
    </source>
</evidence>
<keyword evidence="13" id="KW-0732">Signal</keyword>
<evidence type="ECO:0000256" key="3">
    <source>
        <dbReference type="ARBA" id="ARBA00022452"/>
    </source>
</evidence>
<evidence type="ECO:0000256" key="5">
    <source>
        <dbReference type="ARBA" id="ARBA00022692"/>
    </source>
</evidence>
<feature type="domain" description="TonB-dependent receptor plug" evidence="15">
    <location>
        <begin position="57"/>
        <end position="165"/>
    </location>
</feature>
<keyword evidence="7" id="KW-0406">Ion transport</keyword>
<evidence type="ECO:0000313" key="17">
    <source>
        <dbReference type="Proteomes" id="UP000531950"/>
    </source>
</evidence>
<keyword evidence="8 12" id="KW-0798">TonB box</keyword>
<evidence type="ECO:0000256" key="6">
    <source>
        <dbReference type="ARBA" id="ARBA00023004"/>
    </source>
</evidence>
<evidence type="ECO:0000256" key="13">
    <source>
        <dbReference type="SAM" id="SignalP"/>
    </source>
</evidence>
<feature type="chain" id="PRO_5031418953" evidence="13">
    <location>
        <begin position="35"/>
        <end position="757"/>
    </location>
</feature>
<evidence type="ECO:0000256" key="1">
    <source>
        <dbReference type="ARBA" id="ARBA00004571"/>
    </source>
</evidence>
<keyword evidence="9 11" id="KW-0472">Membrane</keyword>
<keyword evidence="6" id="KW-0408">Iron</keyword>
<dbReference type="InterPro" id="IPR039426">
    <property type="entry name" value="TonB-dep_rcpt-like"/>
</dbReference>
<dbReference type="PANTHER" id="PTHR32552:SF81">
    <property type="entry name" value="TONB-DEPENDENT OUTER MEMBRANE RECEPTOR"/>
    <property type="match status" value="1"/>
</dbReference>
<dbReference type="PANTHER" id="PTHR32552">
    <property type="entry name" value="FERRICHROME IRON RECEPTOR-RELATED"/>
    <property type="match status" value="1"/>
</dbReference>
<dbReference type="InterPro" id="IPR000531">
    <property type="entry name" value="Beta-barrel_TonB"/>
</dbReference>
<evidence type="ECO:0000259" key="15">
    <source>
        <dbReference type="Pfam" id="PF07715"/>
    </source>
</evidence>
<proteinExistence type="inferred from homology"/>
<evidence type="ECO:0000256" key="2">
    <source>
        <dbReference type="ARBA" id="ARBA00022448"/>
    </source>
</evidence>
<evidence type="ECO:0000256" key="10">
    <source>
        <dbReference type="ARBA" id="ARBA00023237"/>
    </source>
</evidence>
<gene>
    <name evidence="16" type="ORF">HX822_30455</name>
</gene>
<dbReference type="PROSITE" id="PS52016">
    <property type="entry name" value="TONB_DEPENDENT_REC_3"/>
    <property type="match status" value="1"/>
</dbReference>
<accession>A0A7Y8JT77</accession>
<dbReference type="InterPro" id="IPR012910">
    <property type="entry name" value="Plug_dom"/>
</dbReference>
<keyword evidence="2 11" id="KW-0813">Transport</keyword>
<keyword evidence="3 11" id="KW-1134">Transmembrane beta strand</keyword>
<name>A0A7Y8JT77_9PSED</name>
<evidence type="ECO:0000313" key="16">
    <source>
        <dbReference type="EMBL" id="NWE17280.1"/>
    </source>
</evidence>
<dbReference type="GO" id="GO:0006826">
    <property type="term" value="P:iron ion transport"/>
    <property type="evidence" value="ECO:0007669"/>
    <property type="project" value="UniProtKB-KW"/>
</dbReference>
<evidence type="ECO:0000259" key="14">
    <source>
        <dbReference type="Pfam" id="PF00593"/>
    </source>
</evidence>
<dbReference type="Gene3D" id="2.40.170.20">
    <property type="entry name" value="TonB-dependent receptor, beta-barrel domain"/>
    <property type="match status" value="1"/>
</dbReference>
<dbReference type="GO" id="GO:0009279">
    <property type="term" value="C:cell outer membrane"/>
    <property type="evidence" value="ECO:0007669"/>
    <property type="project" value="UniProtKB-SubCell"/>
</dbReference>
<dbReference type="InterPro" id="IPR036942">
    <property type="entry name" value="Beta-barrel_TonB_sf"/>
</dbReference>